<dbReference type="GO" id="GO:0006950">
    <property type="term" value="P:response to stress"/>
    <property type="evidence" value="ECO:0007669"/>
    <property type="project" value="TreeGrafter"/>
</dbReference>
<organism evidence="2 3">
    <name type="scientific">Yoonia maricola</name>
    <dbReference type="NCBI Taxonomy" id="420999"/>
    <lineage>
        <taxon>Bacteria</taxon>
        <taxon>Pseudomonadati</taxon>
        <taxon>Pseudomonadota</taxon>
        <taxon>Alphaproteobacteria</taxon>
        <taxon>Rhodobacterales</taxon>
        <taxon>Paracoccaceae</taxon>
        <taxon>Yoonia</taxon>
    </lineage>
</organism>
<reference evidence="2 3" key="1">
    <citation type="submission" date="2017-11" db="EMBL/GenBank/DDBJ databases">
        <title>Genomic Encyclopedia of Archaeal and Bacterial Type Strains, Phase II (KMG-II): From Individual Species to Whole Genera.</title>
        <authorList>
            <person name="Goeker M."/>
        </authorList>
    </citation>
    <scope>NUCLEOTIDE SEQUENCE [LARGE SCALE GENOMIC DNA]</scope>
    <source>
        <strain evidence="2 3">DSM 29128</strain>
    </source>
</reference>
<dbReference type="InterPro" id="IPR036390">
    <property type="entry name" value="WH_DNA-bd_sf"/>
</dbReference>
<dbReference type="PANTHER" id="PTHR33164">
    <property type="entry name" value="TRANSCRIPTIONAL REGULATOR, MARR FAMILY"/>
    <property type="match status" value="1"/>
</dbReference>
<proteinExistence type="predicted"/>
<comment type="caution">
    <text evidence="2">The sequence shown here is derived from an EMBL/GenBank/DDBJ whole genome shotgun (WGS) entry which is preliminary data.</text>
</comment>
<dbReference type="PANTHER" id="PTHR33164:SF106">
    <property type="entry name" value="TRANSCRIPTIONAL REGULATORY PROTEIN"/>
    <property type="match status" value="1"/>
</dbReference>
<evidence type="ECO:0000259" key="1">
    <source>
        <dbReference type="PROSITE" id="PS50995"/>
    </source>
</evidence>
<name>A0A2M8W4Z0_9RHOB</name>
<feature type="domain" description="HTH marR-type" evidence="1">
    <location>
        <begin position="5"/>
        <end position="140"/>
    </location>
</feature>
<dbReference type="RefSeq" id="WP_168769149.1">
    <property type="nucleotide sequence ID" value="NZ_PGTY01000002.1"/>
</dbReference>
<dbReference type="GO" id="GO:0003677">
    <property type="term" value="F:DNA binding"/>
    <property type="evidence" value="ECO:0007669"/>
    <property type="project" value="UniProtKB-KW"/>
</dbReference>
<dbReference type="SUPFAM" id="SSF46785">
    <property type="entry name" value="Winged helix' DNA-binding domain"/>
    <property type="match status" value="1"/>
</dbReference>
<dbReference type="SMART" id="SM00347">
    <property type="entry name" value="HTH_MARR"/>
    <property type="match status" value="1"/>
</dbReference>
<protein>
    <submittedName>
        <fullName evidence="2">DNA-binding MarR family transcriptional regulator</fullName>
    </submittedName>
</protein>
<dbReference type="CDD" id="cd00090">
    <property type="entry name" value="HTH_ARSR"/>
    <property type="match status" value="1"/>
</dbReference>
<dbReference type="InterPro" id="IPR039422">
    <property type="entry name" value="MarR/SlyA-like"/>
</dbReference>
<keyword evidence="2" id="KW-0238">DNA-binding</keyword>
<keyword evidence="3" id="KW-1185">Reference proteome</keyword>
<dbReference type="PROSITE" id="PS50995">
    <property type="entry name" value="HTH_MARR_2"/>
    <property type="match status" value="1"/>
</dbReference>
<dbReference type="AlphaFoldDB" id="A0A2M8W4Z0"/>
<dbReference type="Gene3D" id="1.10.10.10">
    <property type="entry name" value="Winged helix-like DNA-binding domain superfamily/Winged helix DNA-binding domain"/>
    <property type="match status" value="1"/>
</dbReference>
<evidence type="ECO:0000313" key="3">
    <source>
        <dbReference type="Proteomes" id="UP000228531"/>
    </source>
</evidence>
<dbReference type="InterPro" id="IPR000835">
    <property type="entry name" value="HTH_MarR-typ"/>
</dbReference>
<gene>
    <name evidence="2" type="ORF">BC777_2345</name>
</gene>
<dbReference type="EMBL" id="PGTY01000002">
    <property type="protein sequence ID" value="PJI85991.1"/>
    <property type="molecule type" value="Genomic_DNA"/>
</dbReference>
<dbReference type="InterPro" id="IPR011991">
    <property type="entry name" value="ArsR-like_HTH"/>
</dbReference>
<sequence length="151" mass="16706">MLTLEEATPQDLVAACRRLYASIDRLDAKAANTVGVSRNDLRCLNMLAEEPAKPSKIAEELGLTTGSVTTLLDRLERANLAKRERDPDDRRGIIVRPTPYLFETLGPIYSGVAKEIERTAAEYSTEERKAAVKHLNDASSAYEVVTSLDDR</sequence>
<dbReference type="GO" id="GO:0003700">
    <property type="term" value="F:DNA-binding transcription factor activity"/>
    <property type="evidence" value="ECO:0007669"/>
    <property type="project" value="InterPro"/>
</dbReference>
<accession>A0A2M8W4Z0</accession>
<dbReference type="Proteomes" id="UP000228531">
    <property type="component" value="Unassembled WGS sequence"/>
</dbReference>
<dbReference type="Pfam" id="PF12802">
    <property type="entry name" value="MarR_2"/>
    <property type="match status" value="1"/>
</dbReference>
<evidence type="ECO:0000313" key="2">
    <source>
        <dbReference type="EMBL" id="PJI85991.1"/>
    </source>
</evidence>
<dbReference type="InterPro" id="IPR036388">
    <property type="entry name" value="WH-like_DNA-bd_sf"/>
</dbReference>